<name>A0ACB7Z1S1_9ERIC</name>
<keyword evidence="2" id="KW-1185">Reference proteome</keyword>
<sequence>MASSHGNMQSEPVKMEQKMITEFFAKTRQIILESRCPHVSSRNYSGEQMISSPSSSAPPSPNIRTRGKWFNLDLRDCPAALENIDFLRQICLEPMVVDIILLQGRSALNLMSSSPRRSIVRNLSAKEQFSDIWNSGLDDFGSEVKTGKIVERWVVQYECGKNGRDCASGSKRSTGNSMPTSYKKLILLLRLLYSMIRLLPVYKLFRDLNSTGQILTFNLTHRVSSYVEPFTCQEESEMQKFVFMPVETFSGRLCLSVFYCSSLSDVNSQPSTPITPEFIQDYVGSPMACPLKRFPSIPQGSPSFSPLGRRHSWSHDICLAASPSPTDPISMPSSKLGSALPPLKGTRPVASKTEKSSGLTQKRSTVDKLFSFGKNERGSCSRVKLSSNSSPQISISRSSSRLSFQDDSDDSKFSGPFIVDDVDMADRDSRPASFDHKGHPCEPLEPGGLFQVRKTQDAAVAALVHMLKRAPPLTSTEQNVKSDPPRVQHATAAAVVSVASSGHVIPKTTADALDELRGYRDMKDKLLAQGMRSQIQTK</sequence>
<reference evidence="1 2" key="1">
    <citation type="journal article" date="2021" name="Hortic Res">
        <title>High-quality reference genome and annotation aids understanding of berry development for evergreen blueberry (Vaccinium darrowii).</title>
        <authorList>
            <person name="Yu J."/>
            <person name="Hulse-Kemp A.M."/>
            <person name="Babiker E."/>
            <person name="Staton M."/>
        </authorList>
    </citation>
    <scope>NUCLEOTIDE SEQUENCE [LARGE SCALE GENOMIC DNA]</scope>
    <source>
        <strain evidence="2">cv. NJ 8807/NJ 8810</strain>
        <tissue evidence="1">Young leaf</tissue>
    </source>
</reference>
<gene>
    <name evidence="1" type="ORF">Vadar_002314</name>
</gene>
<evidence type="ECO:0000313" key="2">
    <source>
        <dbReference type="Proteomes" id="UP000828048"/>
    </source>
</evidence>
<comment type="caution">
    <text evidence="1">The sequence shown here is derived from an EMBL/GenBank/DDBJ whole genome shotgun (WGS) entry which is preliminary data.</text>
</comment>
<dbReference type="EMBL" id="CM037154">
    <property type="protein sequence ID" value="KAH7859536.1"/>
    <property type="molecule type" value="Genomic_DNA"/>
</dbReference>
<accession>A0ACB7Z1S1</accession>
<evidence type="ECO:0000313" key="1">
    <source>
        <dbReference type="EMBL" id="KAH7859536.1"/>
    </source>
</evidence>
<protein>
    <submittedName>
        <fullName evidence="1">Uncharacterized protein</fullName>
    </submittedName>
</protein>
<dbReference type="Proteomes" id="UP000828048">
    <property type="component" value="Chromosome 4"/>
</dbReference>
<organism evidence="1 2">
    <name type="scientific">Vaccinium darrowii</name>
    <dbReference type="NCBI Taxonomy" id="229202"/>
    <lineage>
        <taxon>Eukaryota</taxon>
        <taxon>Viridiplantae</taxon>
        <taxon>Streptophyta</taxon>
        <taxon>Embryophyta</taxon>
        <taxon>Tracheophyta</taxon>
        <taxon>Spermatophyta</taxon>
        <taxon>Magnoliopsida</taxon>
        <taxon>eudicotyledons</taxon>
        <taxon>Gunneridae</taxon>
        <taxon>Pentapetalae</taxon>
        <taxon>asterids</taxon>
        <taxon>Ericales</taxon>
        <taxon>Ericaceae</taxon>
        <taxon>Vaccinioideae</taxon>
        <taxon>Vaccinieae</taxon>
        <taxon>Vaccinium</taxon>
    </lineage>
</organism>
<proteinExistence type="predicted"/>